<evidence type="ECO:0008006" key="13">
    <source>
        <dbReference type="Google" id="ProtNLM"/>
    </source>
</evidence>
<dbReference type="InterPro" id="IPR012334">
    <property type="entry name" value="Pectin_lyas_fold"/>
</dbReference>
<dbReference type="GO" id="GO:0071555">
    <property type="term" value="P:cell wall organization"/>
    <property type="evidence" value="ECO:0007669"/>
    <property type="project" value="UniProtKB-KW"/>
</dbReference>
<dbReference type="AlphaFoldDB" id="A0A834YI43"/>
<dbReference type="InterPro" id="IPR011050">
    <property type="entry name" value="Pectin_lyase_fold/virulence"/>
</dbReference>
<evidence type="ECO:0000313" key="11">
    <source>
        <dbReference type="EMBL" id="KAF8389109.1"/>
    </source>
</evidence>
<evidence type="ECO:0000256" key="8">
    <source>
        <dbReference type="PROSITE-ProRule" id="PRU10052"/>
    </source>
</evidence>
<evidence type="ECO:0000256" key="3">
    <source>
        <dbReference type="ARBA" id="ARBA00022512"/>
    </source>
</evidence>
<dbReference type="OMA" id="DHINIRS"/>
<evidence type="ECO:0000256" key="7">
    <source>
        <dbReference type="ARBA" id="ARBA00023316"/>
    </source>
</evidence>
<dbReference type="GO" id="GO:0005975">
    <property type="term" value="P:carbohydrate metabolic process"/>
    <property type="evidence" value="ECO:0007669"/>
    <property type="project" value="InterPro"/>
</dbReference>
<dbReference type="SUPFAM" id="SSF51126">
    <property type="entry name" value="Pectin lyase-like"/>
    <property type="match status" value="1"/>
</dbReference>
<sequence>MQDIFSIFLILCLVTLRSSSGFDKISSNSFNVLDYGAVGNGQTDDSQAFLRAWTDMCKATTDIPTLIIPSRKTFLLHPLTFQGPCKATSVYVQVKGHIVAPRMAGWTGYDKYAWIYFSNVNGLIMGGSGKIDGQGSDWWRLSCKFDELDALYFSKCNGLRLFGLRHVNSQRNHISISNCNDVIFSHLNIMAPQDSPNTDGIDIASSSHILIKNSYIGTGDDCVAINSGSSYINITSVTCGPGHGISVGSLGGNGDHHTVEEVHVEKCSFTGTMNGVRIKTWQGGSGYAKKISFKQINFVAVNNPIIIDQFYCGGAHNCPNSVSDVTYSGLQGTSIKQQAINLSCSQSNGCTNIVMDQINITSSVSGKETYSYSFNAHGRSTAVTPPVNLQS</sequence>
<dbReference type="Pfam" id="PF00295">
    <property type="entry name" value="Glyco_hydro_28"/>
    <property type="match status" value="1"/>
</dbReference>
<dbReference type="Proteomes" id="UP000655225">
    <property type="component" value="Unassembled WGS sequence"/>
</dbReference>
<dbReference type="PROSITE" id="PS00502">
    <property type="entry name" value="POLYGALACTURONASE"/>
    <property type="match status" value="1"/>
</dbReference>
<comment type="similarity">
    <text evidence="2 9">Belongs to the glycosyl hydrolase 28 family.</text>
</comment>
<evidence type="ECO:0000256" key="10">
    <source>
        <dbReference type="SAM" id="SignalP"/>
    </source>
</evidence>
<accession>A0A834YI43</accession>
<keyword evidence="10" id="KW-0732">Signal</keyword>
<dbReference type="SMART" id="SM00710">
    <property type="entry name" value="PbH1"/>
    <property type="match status" value="3"/>
</dbReference>
<proteinExistence type="inferred from homology"/>
<dbReference type="InterPro" id="IPR006626">
    <property type="entry name" value="PbH1"/>
</dbReference>
<keyword evidence="6 9" id="KW-0326">Glycosidase</keyword>
<comment type="caution">
    <text evidence="11">The sequence shown here is derived from an EMBL/GenBank/DDBJ whole genome shotgun (WGS) entry which is preliminary data.</text>
</comment>
<feature type="signal peptide" evidence="10">
    <location>
        <begin position="1"/>
        <end position="21"/>
    </location>
</feature>
<dbReference type="Gene3D" id="2.160.20.10">
    <property type="entry name" value="Single-stranded right-handed beta-helix, Pectin lyase-like"/>
    <property type="match status" value="1"/>
</dbReference>
<evidence type="ECO:0000256" key="6">
    <source>
        <dbReference type="ARBA" id="ARBA00023295"/>
    </source>
</evidence>
<protein>
    <recommendedName>
        <fullName evidence="13">Polygalacturonase</fullName>
    </recommendedName>
</protein>
<evidence type="ECO:0000256" key="5">
    <source>
        <dbReference type="ARBA" id="ARBA00022801"/>
    </source>
</evidence>
<organism evidence="11 12">
    <name type="scientific">Tetracentron sinense</name>
    <name type="common">Spur-leaf</name>
    <dbReference type="NCBI Taxonomy" id="13715"/>
    <lineage>
        <taxon>Eukaryota</taxon>
        <taxon>Viridiplantae</taxon>
        <taxon>Streptophyta</taxon>
        <taxon>Embryophyta</taxon>
        <taxon>Tracheophyta</taxon>
        <taxon>Spermatophyta</taxon>
        <taxon>Magnoliopsida</taxon>
        <taxon>Trochodendrales</taxon>
        <taxon>Trochodendraceae</taxon>
        <taxon>Tetracentron</taxon>
    </lineage>
</organism>
<dbReference type="GO" id="GO:0004650">
    <property type="term" value="F:polygalacturonase activity"/>
    <property type="evidence" value="ECO:0007669"/>
    <property type="project" value="InterPro"/>
</dbReference>
<name>A0A834YI43_TETSI</name>
<evidence type="ECO:0000256" key="2">
    <source>
        <dbReference type="ARBA" id="ARBA00008834"/>
    </source>
</evidence>
<comment type="subcellular location">
    <subcellularLocation>
        <location evidence="1">Secreted</location>
        <location evidence="1">Cell wall</location>
    </subcellularLocation>
</comment>
<keyword evidence="3" id="KW-0134">Cell wall</keyword>
<evidence type="ECO:0000256" key="1">
    <source>
        <dbReference type="ARBA" id="ARBA00004191"/>
    </source>
</evidence>
<evidence type="ECO:0000256" key="4">
    <source>
        <dbReference type="ARBA" id="ARBA00022525"/>
    </source>
</evidence>
<evidence type="ECO:0000313" key="12">
    <source>
        <dbReference type="Proteomes" id="UP000655225"/>
    </source>
</evidence>
<dbReference type="OrthoDB" id="187139at2759"/>
<dbReference type="PANTHER" id="PTHR31375">
    <property type="match status" value="1"/>
</dbReference>
<feature type="active site" evidence="8">
    <location>
        <position position="243"/>
    </location>
</feature>
<dbReference type="EMBL" id="JABCRI010000019">
    <property type="protein sequence ID" value="KAF8389109.1"/>
    <property type="molecule type" value="Genomic_DNA"/>
</dbReference>
<feature type="chain" id="PRO_5032778239" description="Polygalacturonase" evidence="10">
    <location>
        <begin position="22"/>
        <end position="391"/>
    </location>
</feature>
<keyword evidence="5 9" id="KW-0378">Hydrolase</keyword>
<reference evidence="11 12" key="1">
    <citation type="submission" date="2020-04" db="EMBL/GenBank/DDBJ databases">
        <title>Plant Genome Project.</title>
        <authorList>
            <person name="Zhang R.-G."/>
        </authorList>
    </citation>
    <scope>NUCLEOTIDE SEQUENCE [LARGE SCALE GENOMIC DNA]</scope>
    <source>
        <strain evidence="11">YNK0</strain>
        <tissue evidence="11">Leaf</tissue>
    </source>
</reference>
<keyword evidence="7" id="KW-0961">Cell wall biogenesis/degradation</keyword>
<keyword evidence="4" id="KW-0964">Secreted</keyword>
<dbReference type="InterPro" id="IPR000743">
    <property type="entry name" value="Glyco_hydro_28"/>
</dbReference>
<gene>
    <name evidence="11" type="ORF">HHK36_025795</name>
</gene>
<keyword evidence="12" id="KW-1185">Reference proteome</keyword>
<evidence type="ECO:0000256" key="9">
    <source>
        <dbReference type="RuleBase" id="RU361169"/>
    </source>
</evidence>